<gene>
    <name evidence="2" type="ordered locus">SJA_C2-04630</name>
</gene>
<name>D4Z8K7_SPHIU</name>
<evidence type="ECO:0000313" key="2">
    <source>
        <dbReference type="EMBL" id="BAI98826.1"/>
    </source>
</evidence>
<evidence type="ECO:0000313" key="3">
    <source>
        <dbReference type="Proteomes" id="UP000007753"/>
    </source>
</evidence>
<protein>
    <submittedName>
        <fullName evidence="2">Uncharacterized protein</fullName>
    </submittedName>
</protein>
<dbReference type="HOGENOM" id="CLU_2221539_0_0_5"/>
<reference evidence="2 3" key="1">
    <citation type="journal article" date="2010" name="J. Bacteriol.">
        <title>Complete genome sequence of the representative gamma-hexachlorocyclohexane-degrading bacterium Sphingobium japonicum UT26.</title>
        <authorList>
            <person name="Nagata Y."/>
            <person name="Ohtsubo Y."/>
            <person name="Endo R."/>
            <person name="Ichikawa N."/>
            <person name="Ankai A."/>
            <person name="Oguchi A."/>
            <person name="Fukui S."/>
            <person name="Fujita N."/>
            <person name="Tsuda M."/>
        </authorList>
    </citation>
    <scope>NUCLEOTIDE SEQUENCE [LARGE SCALE GENOMIC DNA]</scope>
    <source>
        <strain evidence="3">DSM 16413 / CCM 7287 / MTCC 6362 / UT26 / NBRC 101211 / UT26S</strain>
    </source>
</reference>
<dbReference type="Proteomes" id="UP000007753">
    <property type="component" value="Chromosome 2"/>
</dbReference>
<sequence>MMCIRFSFSLVTGDTRHGHRRRLSGTAKRPRQRAVGEPICAANWGNRRSLKAGAHPCQNASTHREKRLRGAGFDAPPPAPCSTEIIGFAQRAKRGGPCPPLRRQPD</sequence>
<proteinExistence type="predicted"/>
<feature type="region of interest" description="Disordered" evidence="1">
    <location>
        <begin position="14"/>
        <end position="34"/>
    </location>
</feature>
<feature type="region of interest" description="Disordered" evidence="1">
    <location>
        <begin position="52"/>
        <end position="76"/>
    </location>
</feature>
<feature type="compositionally biased region" description="Basic residues" evidence="1">
    <location>
        <begin position="17"/>
        <end position="32"/>
    </location>
</feature>
<dbReference type="STRING" id="452662.SJA_C2-04630"/>
<accession>D4Z8K7</accession>
<organism evidence="2 3">
    <name type="scientific">Sphingobium indicum (strain DSM 16413 / CCM 7287 / MTCC 6362 / UT26 / NBRC 101211 / UT26S)</name>
    <name type="common">Sphingobium japonicum</name>
    <dbReference type="NCBI Taxonomy" id="452662"/>
    <lineage>
        <taxon>Bacteria</taxon>
        <taxon>Pseudomonadati</taxon>
        <taxon>Pseudomonadota</taxon>
        <taxon>Alphaproteobacteria</taxon>
        <taxon>Sphingomonadales</taxon>
        <taxon>Sphingomonadaceae</taxon>
        <taxon>Sphingobium</taxon>
    </lineage>
</organism>
<dbReference type="AlphaFoldDB" id="D4Z8K7"/>
<dbReference type="KEGG" id="sjp:SJA_C2-04630"/>
<keyword evidence="3" id="KW-1185">Reference proteome</keyword>
<dbReference type="EMBL" id="AP010804">
    <property type="protein sequence ID" value="BAI98826.1"/>
    <property type="molecule type" value="Genomic_DNA"/>
</dbReference>
<evidence type="ECO:0000256" key="1">
    <source>
        <dbReference type="SAM" id="MobiDB-lite"/>
    </source>
</evidence>